<evidence type="ECO:0000313" key="6">
    <source>
        <dbReference type="Proteomes" id="UP001165168"/>
    </source>
</evidence>
<evidence type="ECO:0000256" key="3">
    <source>
        <dbReference type="ARBA" id="ARBA00022840"/>
    </source>
</evidence>
<protein>
    <submittedName>
        <fullName evidence="5">ABC transporter ATP-binding protein</fullName>
    </submittedName>
</protein>
<dbReference type="InterPro" id="IPR017911">
    <property type="entry name" value="MacB-like_ATP-bd"/>
</dbReference>
<dbReference type="InterPro" id="IPR027417">
    <property type="entry name" value="P-loop_NTPase"/>
</dbReference>
<gene>
    <name evidence="5" type="primary">ABC-NBD</name>
    <name evidence="5" type="ORF">Ccel01_02480</name>
</gene>
<dbReference type="GO" id="GO:0005524">
    <property type="term" value="F:ATP binding"/>
    <property type="evidence" value="ECO:0007669"/>
    <property type="project" value="UniProtKB-KW"/>
</dbReference>
<dbReference type="Gene3D" id="3.40.50.300">
    <property type="entry name" value="P-loop containing nucleotide triphosphate hydrolases"/>
    <property type="match status" value="1"/>
</dbReference>
<dbReference type="SMART" id="SM00382">
    <property type="entry name" value="AAA"/>
    <property type="match status" value="1"/>
</dbReference>
<evidence type="ECO:0000259" key="4">
    <source>
        <dbReference type="PROSITE" id="PS50893"/>
    </source>
</evidence>
<dbReference type="EMBL" id="BSTG01000001">
    <property type="protein sequence ID" value="GLY55646.1"/>
    <property type="molecule type" value="Genomic_DNA"/>
</dbReference>
<dbReference type="InterPro" id="IPR003593">
    <property type="entry name" value="AAA+_ATPase"/>
</dbReference>
<dbReference type="GO" id="GO:0005886">
    <property type="term" value="C:plasma membrane"/>
    <property type="evidence" value="ECO:0007669"/>
    <property type="project" value="TreeGrafter"/>
</dbReference>
<evidence type="ECO:0000313" key="5">
    <source>
        <dbReference type="EMBL" id="GLY55646.1"/>
    </source>
</evidence>
<dbReference type="PANTHER" id="PTHR24220">
    <property type="entry name" value="IMPORT ATP-BINDING PROTEIN"/>
    <property type="match status" value="1"/>
</dbReference>
<dbReference type="RefSeq" id="WP_228087574.1">
    <property type="nucleotide sequence ID" value="NZ_BSTG01000001.1"/>
</dbReference>
<accession>A0AAV5P3C0</accession>
<proteinExistence type="predicted"/>
<evidence type="ECO:0000256" key="2">
    <source>
        <dbReference type="ARBA" id="ARBA00022741"/>
    </source>
</evidence>
<dbReference type="GO" id="GO:0022857">
    <property type="term" value="F:transmembrane transporter activity"/>
    <property type="evidence" value="ECO:0007669"/>
    <property type="project" value="TreeGrafter"/>
</dbReference>
<sequence length="231" mass="24530">MAMIEVVGAAKFYGARTVWTGLTLSVEAGSMAGLVGSSGSGKTTLLNCVGLLDRLDAGTLFVDGRDVTALSPHGRRLFRRDELGYLFQNYALIDNATVAANLDVAFVSRGVRRADRARRREEVLERVGLGGYERAAVYELSGGEQQRVAVARLLLKRPRVVLADEPTGALDEGNADAIVGLLRELADEGRAVVVATHNPRVEQACDTVLELGATTQHVARALVGADDDGAA</sequence>
<reference evidence="5" key="1">
    <citation type="submission" date="2023-03" db="EMBL/GenBank/DDBJ databases">
        <title>Cellulosimicrobium cellulans NBRC 103059.</title>
        <authorList>
            <person name="Ichikawa N."/>
            <person name="Sato H."/>
            <person name="Tonouchi N."/>
        </authorList>
    </citation>
    <scope>NUCLEOTIDE SEQUENCE</scope>
    <source>
        <strain evidence="5">NBRC 103059</strain>
    </source>
</reference>
<organism evidence="5 6">
    <name type="scientific">Cellulosimicrobium cellulans</name>
    <name type="common">Arthrobacter luteus</name>
    <dbReference type="NCBI Taxonomy" id="1710"/>
    <lineage>
        <taxon>Bacteria</taxon>
        <taxon>Bacillati</taxon>
        <taxon>Actinomycetota</taxon>
        <taxon>Actinomycetes</taxon>
        <taxon>Micrococcales</taxon>
        <taxon>Promicromonosporaceae</taxon>
        <taxon>Cellulosimicrobium</taxon>
    </lineage>
</organism>
<dbReference type="SUPFAM" id="SSF52540">
    <property type="entry name" value="P-loop containing nucleoside triphosphate hydrolases"/>
    <property type="match status" value="1"/>
</dbReference>
<dbReference type="GO" id="GO:0016887">
    <property type="term" value="F:ATP hydrolysis activity"/>
    <property type="evidence" value="ECO:0007669"/>
    <property type="project" value="InterPro"/>
</dbReference>
<dbReference type="Pfam" id="PF00005">
    <property type="entry name" value="ABC_tran"/>
    <property type="match status" value="1"/>
</dbReference>
<name>A0AAV5P3C0_CELCE</name>
<dbReference type="InterPro" id="IPR015854">
    <property type="entry name" value="ABC_transpr_LolD-like"/>
</dbReference>
<feature type="domain" description="ABC transporter" evidence="4">
    <location>
        <begin position="4"/>
        <end position="231"/>
    </location>
</feature>
<dbReference type="PROSITE" id="PS00211">
    <property type="entry name" value="ABC_TRANSPORTER_1"/>
    <property type="match status" value="1"/>
</dbReference>
<dbReference type="Proteomes" id="UP001165168">
    <property type="component" value="Unassembled WGS sequence"/>
</dbReference>
<dbReference type="CDD" id="cd03255">
    <property type="entry name" value="ABC_MJ0796_LolCDE_FtsE"/>
    <property type="match status" value="1"/>
</dbReference>
<dbReference type="InterPro" id="IPR003439">
    <property type="entry name" value="ABC_transporter-like_ATP-bd"/>
</dbReference>
<dbReference type="AlphaFoldDB" id="A0AAV5P3C0"/>
<comment type="caution">
    <text evidence="5">The sequence shown here is derived from an EMBL/GenBank/DDBJ whole genome shotgun (WGS) entry which is preliminary data.</text>
</comment>
<keyword evidence="3 5" id="KW-0067">ATP-binding</keyword>
<dbReference type="InterPro" id="IPR017871">
    <property type="entry name" value="ABC_transporter-like_CS"/>
</dbReference>
<evidence type="ECO:0000256" key="1">
    <source>
        <dbReference type="ARBA" id="ARBA00022448"/>
    </source>
</evidence>
<dbReference type="PROSITE" id="PS50893">
    <property type="entry name" value="ABC_TRANSPORTER_2"/>
    <property type="match status" value="1"/>
</dbReference>
<keyword evidence="2" id="KW-0547">Nucleotide-binding</keyword>
<keyword evidence="1" id="KW-0813">Transport</keyword>
<dbReference type="PANTHER" id="PTHR24220:SF86">
    <property type="entry name" value="ABC TRANSPORTER ABCH.1"/>
    <property type="match status" value="1"/>
</dbReference>